<keyword evidence="5" id="KW-0472">Membrane</keyword>
<keyword evidence="5" id="KW-0812">Transmembrane</keyword>
<gene>
    <name evidence="6" type="ORF">RUM43_011571</name>
</gene>
<dbReference type="GO" id="GO:0016020">
    <property type="term" value="C:membrane"/>
    <property type="evidence" value="ECO:0007669"/>
    <property type="project" value="TreeGrafter"/>
</dbReference>
<keyword evidence="3" id="KW-0479">Metal-binding</keyword>
<sequence>MTFAVVGILGHFSKTMLLFFIPQVFNFIYSLLQLLKYVPCPRHRMPRLNAKSGYLEPSVAIIRPDDMKPGLHFVLNLLKTLKLLEVRREGQNLIVNNMTLINLTLLWTGPLHEAKLTTYLLYIQADDEVAFIYLASFRIDLGVMVIPVELD</sequence>
<keyword evidence="4" id="KW-0460">Magnesium</keyword>
<dbReference type="GO" id="GO:0012505">
    <property type="term" value="C:endomembrane system"/>
    <property type="evidence" value="ECO:0007669"/>
    <property type="project" value="UniProtKB-SubCell"/>
</dbReference>
<dbReference type="EMBL" id="JAWJWE010000039">
    <property type="protein sequence ID" value="KAK6621265.1"/>
    <property type="molecule type" value="Genomic_DNA"/>
</dbReference>
<evidence type="ECO:0000256" key="2">
    <source>
        <dbReference type="ARBA" id="ARBA00022676"/>
    </source>
</evidence>
<evidence type="ECO:0000256" key="5">
    <source>
        <dbReference type="SAM" id="Phobius"/>
    </source>
</evidence>
<comment type="caution">
    <text evidence="6">The sequence shown here is derived from an EMBL/GenBank/DDBJ whole genome shotgun (WGS) entry which is preliminary data.</text>
</comment>
<keyword evidence="5" id="KW-1133">Transmembrane helix</keyword>
<dbReference type="PANTHER" id="PTHR10571:SF0">
    <property type="entry name" value="UDP-N-ACETYLGLUCOSAMINE--DOLICHYL-PHOSPHATE N-ACETYLGLUCOSAMINEPHOSPHOTRANSFERASE"/>
    <property type="match status" value="1"/>
</dbReference>
<keyword evidence="2" id="KW-0328">Glycosyltransferase</keyword>
<protein>
    <recommendedName>
        <fullName evidence="8">UDP-N-acetylglucosamine--dolichyl-phosphate N-acetylglucosaminephosphotransferase</fullName>
    </recommendedName>
</protein>
<dbReference type="Proteomes" id="UP001372834">
    <property type="component" value="Unassembled WGS sequence"/>
</dbReference>
<evidence type="ECO:0008006" key="8">
    <source>
        <dbReference type="Google" id="ProtNLM"/>
    </source>
</evidence>
<name>A0AAN8NMI6_POLSC</name>
<keyword evidence="2" id="KW-0808">Transferase</keyword>
<dbReference type="GO" id="GO:0016757">
    <property type="term" value="F:glycosyltransferase activity"/>
    <property type="evidence" value="ECO:0007669"/>
    <property type="project" value="UniProtKB-KW"/>
</dbReference>
<evidence type="ECO:0000256" key="3">
    <source>
        <dbReference type="ARBA" id="ARBA00022723"/>
    </source>
</evidence>
<evidence type="ECO:0000313" key="6">
    <source>
        <dbReference type="EMBL" id="KAK6621265.1"/>
    </source>
</evidence>
<feature type="transmembrane region" description="Helical" evidence="5">
    <location>
        <begin position="16"/>
        <end position="35"/>
    </location>
</feature>
<evidence type="ECO:0000256" key="1">
    <source>
        <dbReference type="ARBA" id="ARBA00004127"/>
    </source>
</evidence>
<dbReference type="GO" id="GO:0046872">
    <property type="term" value="F:metal ion binding"/>
    <property type="evidence" value="ECO:0007669"/>
    <property type="project" value="UniProtKB-KW"/>
</dbReference>
<dbReference type="InterPro" id="IPR033895">
    <property type="entry name" value="GPT"/>
</dbReference>
<reference evidence="6 7" key="1">
    <citation type="submission" date="2023-10" db="EMBL/GenBank/DDBJ databases">
        <title>Genomes of two closely related lineages of the louse Polyplax serrata with different host specificities.</title>
        <authorList>
            <person name="Martinu J."/>
            <person name="Tarabai H."/>
            <person name="Stefka J."/>
            <person name="Hypsa V."/>
        </authorList>
    </citation>
    <scope>NUCLEOTIDE SEQUENCE [LARGE SCALE GENOMIC DNA]</scope>
    <source>
        <strain evidence="6">HR10_N</strain>
    </source>
</reference>
<evidence type="ECO:0000313" key="7">
    <source>
        <dbReference type="Proteomes" id="UP001372834"/>
    </source>
</evidence>
<proteinExistence type="predicted"/>
<comment type="subcellular location">
    <subcellularLocation>
        <location evidence="1">Endomembrane system</location>
        <topology evidence="1">Multi-pass membrane protein</topology>
    </subcellularLocation>
</comment>
<dbReference type="AlphaFoldDB" id="A0AAN8NMI6"/>
<accession>A0AAN8NMI6</accession>
<dbReference type="PANTHER" id="PTHR10571">
    <property type="entry name" value="UDP-N-ACETYLGLUCOSAMINE--DOLICHYL-PHOSPHATE N-ACETYLGLUCOSAMINEPHOSPHOTRANSFERASE"/>
    <property type="match status" value="1"/>
</dbReference>
<evidence type="ECO:0000256" key="4">
    <source>
        <dbReference type="ARBA" id="ARBA00022842"/>
    </source>
</evidence>
<organism evidence="6 7">
    <name type="scientific">Polyplax serrata</name>
    <name type="common">Common mouse louse</name>
    <dbReference type="NCBI Taxonomy" id="468196"/>
    <lineage>
        <taxon>Eukaryota</taxon>
        <taxon>Metazoa</taxon>
        <taxon>Ecdysozoa</taxon>
        <taxon>Arthropoda</taxon>
        <taxon>Hexapoda</taxon>
        <taxon>Insecta</taxon>
        <taxon>Pterygota</taxon>
        <taxon>Neoptera</taxon>
        <taxon>Paraneoptera</taxon>
        <taxon>Psocodea</taxon>
        <taxon>Troctomorpha</taxon>
        <taxon>Phthiraptera</taxon>
        <taxon>Anoplura</taxon>
        <taxon>Polyplacidae</taxon>
        <taxon>Polyplax</taxon>
    </lineage>
</organism>
<dbReference type="GO" id="GO:0006488">
    <property type="term" value="P:dolichol-linked oligosaccharide biosynthetic process"/>
    <property type="evidence" value="ECO:0007669"/>
    <property type="project" value="InterPro"/>
</dbReference>
<dbReference type="GO" id="GO:0003975">
    <property type="term" value="F:UDP-N-acetylglucosamine-dolichyl-phosphate N-acetylglucosaminephosphotransferase activity"/>
    <property type="evidence" value="ECO:0007669"/>
    <property type="project" value="InterPro"/>
</dbReference>